<dbReference type="AlphaFoldDB" id="A0A9J7LAH9"/>
<evidence type="ECO:0000256" key="1">
    <source>
        <dbReference type="SAM" id="MobiDB-lite"/>
    </source>
</evidence>
<feature type="transmembrane region" description="Helical" evidence="2">
    <location>
        <begin position="130"/>
        <end position="155"/>
    </location>
</feature>
<reference evidence="3" key="1">
    <citation type="journal article" date="2020" name="Nat. Ecol. Evol.">
        <title>Deeply conserved synteny resolves early events in vertebrate evolution.</title>
        <authorList>
            <person name="Simakov O."/>
            <person name="Marletaz F."/>
            <person name="Yue J.X."/>
            <person name="O'Connell B."/>
            <person name="Jenkins J."/>
            <person name="Brandt A."/>
            <person name="Calef R."/>
            <person name="Tung C.H."/>
            <person name="Huang T.K."/>
            <person name="Schmutz J."/>
            <person name="Satoh N."/>
            <person name="Yu J.K."/>
            <person name="Putnam N.H."/>
            <person name="Green R.E."/>
            <person name="Rokhsar D.S."/>
        </authorList>
    </citation>
    <scope>NUCLEOTIDE SEQUENCE [LARGE SCALE GENOMIC DNA]</scope>
    <source>
        <strain evidence="3">S238N-H82</strain>
    </source>
</reference>
<accession>A0A9J7LAH9</accession>
<dbReference type="Proteomes" id="UP000001554">
    <property type="component" value="Chromosome 6"/>
</dbReference>
<proteinExistence type="predicted"/>
<keyword evidence="3" id="KW-1185">Reference proteome</keyword>
<organism evidence="3 4">
    <name type="scientific">Branchiostoma floridae</name>
    <name type="common">Florida lancelet</name>
    <name type="synonym">Amphioxus</name>
    <dbReference type="NCBI Taxonomy" id="7739"/>
    <lineage>
        <taxon>Eukaryota</taxon>
        <taxon>Metazoa</taxon>
        <taxon>Chordata</taxon>
        <taxon>Cephalochordata</taxon>
        <taxon>Leptocardii</taxon>
        <taxon>Amphioxiformes</taxon>
        <taxon>Branchiostomatidae</taxon>
        <taxon>Branchiostoma</taxon>
    </lineage>
</organism>
<dbReference type="RefSeq" id="XP_035679224.1">
    <property type="nucleotide sequence ID" value="XM_035823331.1"/>
</dbReference>
<keyword evidence="2" id="KW-1133">Transmembrane helix</keyword>
<dbReference type="OrthoDB" id="10406491at2759"/>
<dbReference type="KEGG" id="bfo:118417680"/>
<name>A0A9J7LAH9_BRAFL</name>
<protein>
    <submittedName>
        <fullName evidence="4">Uncharacterized protein LOC118417680</fullName>
    </submittedName>
</protein>
<keyword evidence="2" id="KW-0812">Transmembrane</keyword>
<dbReference type="GeneID" id="118417680"/>
<feature type="region of interest" description="Disordered" evidence="1">
    <location>
        <begin position="265"/>
        <end position="297"/>
    </location>
</feature>
<evidence type="ECO:0000313" key="4">
    <source>
        <dbReference type="RefSeq" id="XP_035679224.1"/>
    </source>
</evidence>
<reference evidence="4" key="2">
    <citation type="submission" date="2025-08" db="UniProtKB">
        <authorList>
            <consortium name="RefSeq"/>
        </authorList>
    </citation>
    <scope>IDENTIFICATION</scope>
    <source>
        <strain evidence="4">S238N-H82</strain>
        <tissue evidence="4">Testes</tissue>
    </source>
</reference>
<sequence>MSFNVTNLDGGGNLAANTRDNYAPLLYFSNTAELEQATKLSPPIPLQLQPGDQTNLRKALPIGQMHQFLTASANVSLPREDCSSYTHLCLFIAERNYPEKDVNNNDICRPLGSQDGAVVNAACPTRVTPWWVWLIVALCILFLLLLLLCLCCWICGAGRKKKKDQDISLYSLTYIDNTAGFVPYTYNPVTSRPGRLPVNQPVVMKFQQYNLPRGWDHAHESVNRMNNVPWADEGPSKVGKSGVESIISRVAGKRKSVNLTKYGVLPENLNNQPDRNNQRERNNGPERGGASVTVDFK</sequence>
<keyword evidence="2" id="KW-0472">Membrane</keyword>
<gene>
    <name evidence="4" type="primary">LOC118417680</name>
</gene>
<evidence type="ECO:0000313" key="3">
    <source>
        <dbReference type="Proteomes" id="UP000001554"/>
    </source>
</evidence>
<evidence type="ECO:0000256" key="2">
    <source>
        <dbReference type="SAM" id="Phobius"/>
    </source>
</evidence>